<protein>
    <submittedName>
        <fullName evidence="1">Class I SAM-dependent methyltransferase</fullName>
    </submittedName>
</protein>
<evidence type="ECO:0000313" key="1">
    <source>
        <dbReference type="EMBL" id="NID15319.1"/>
    </source>
</evidence>
<evidence type="ECO:0000313" key="2">
    <source>
        <dbReference type="Proteomes" id="UP000518878"/>
    </source>
</evidence>
<dbReference type="CDD" id="cd02440">
    <property type="entry name" value="AdoMet_MTases"/>
    <property type="match status" value="1"/>
</dbReference>
<name>A0A7X5TQ12_9GAMM</name>
<dbReference type="SUPFAM" id="SSF53335">
    <property type="entry name" value="S-adenosyl-L-methionine-dependent methyltransferases"/>
    <property type="match status" value="1"/>
</dbReference>
<dbReference type="Proteomes" id="UP000518878">
    <property type="component" value="Unassembled WGS sequence"/>
</dbReference>
<keyword evidence="1" id="KW-0808">Transferase</keyword>
<keyword evidence="2" id="KW-1185">Reference proteome</keyword>
<dbReference type="Gene3D" id="3.40.50.150">
    <property type="entry name" value="Vaccinia Virus protein VP39"/>
    <property type="match status" value="1"/>
</dbReference>
<dbReference type="AlphaFoldDB" id="A0A7X5TQ12"/>
<accession>A0A7X5TQ12</accession>
<dbReference type="GO" id="GO:0008168">
    <property type="term" value="F:methyltransferase activity"/>
    <property type="evidence" value="ECO:0007669"/>
    <property type="project" value="UniProtKB-KW"/>
</dbReference>
<dbReference type="EMBL" id="JAAQTL010000001">
    <property type="protein sequence ID" value="NID15319.1"/>
    <property type="molecule type" value="Genomic_DNA"/>
</dbReference>
<reference evidence="1 2" key="1">
    <citation type="journal article" date="2006" name="Int. J. Syst. Evol. Microbiol.">
        <title>Dyella yeojuensis sp. nov., isolated from greenhouse soil in Korea.</title>
        <authorList>
            <person name="Kim B.Y."/>
            <person name="Weon H.Y."/>
            <person name="Lee K.H."/>
            <person name="Seok S.J."/>
            <person name="Kwon S.W."/>
            <person name="Go S.J."/>
            <person name="Stackebrandt E."/>
        </authorList>
    </citation>
    <scope>NUCLEOTIDE SEQUENCE [LARGE SCALE GENOMIC DNA]</scope>
    <source>
        <strain evidence="1 2">DSM 17673</strain>
    </source>
</reference>
<keyword evidence="1" id="KW-0489">Methyltransferase</keyword>
<sequence>MTPDSRTRRRIAARFRQRGDRIYIHGKLATDPVYAATARAIAGRRLPLLDIGCGLGLLGHYLHACDALDGYVGLDHDGRKIAMGRDAAERAGLGDEIALREADAATPQSLRGHVAMLDVLHYLPRERQSELLAFAVEHLADDGVLVLRNVIRDGSWRYRATVWEERFIKAVGWIPGGAQYFPTEDDIREVLEPRGIAVDFEPLFGRTPYNSWLMTASRNL</sequence>
<organism evidence="1 2">
    <name type="scientific">Luteibacter yeojuensis</name>
    <dbReference type="NCBI Taxonomy" id="345309"/>
    <lineage>
        <taxon>Bacteria</taxon>
        <taxon>Pseudomonadati</taxon>
        <taxon>Pseudomonadota</taxon>
        <taxon>Gammaproteobacteria</taxon>
        <taxon>Lysobacterales</taxon>
        <taxon>Rhodanobacteraceae</taxon>
        <taxon>Luteibacter</taxon>
    </lineage>
</organism>
<comment type="caution">
    <text evidence="1">The sequence shown here is derived from an EMBL/GenBank/DDBJ whole genome shotgun (WGS) entry which is preliminary data.</text>
</comment>
<dbReference type="RefSeq" id="WP_166699070.1">
    <property type="nucleotide sequence ID" value="NZ_JAAQTL010000001.1"/>
</dbReference>
<gene>
    <name evidence="1" type="ORF">HBF32_07570</name>
</gene>
<dbReference type="GO" id="GO:0032259">
    <property type="term" value="P:methylation"/>
    <property type="evidence" value="ECO:0007669"/>
    <property type="project" value="UniProtKB-KW"/>
</dbReference>
<dbReference type="InterPro" id="IPR029063">
    <property type="entry name" value="SAM-dependent_MTases_sf"/>
</dbReference>
<proteinExistence type="predicted"/>